<organism evidence="1 2">
    <name type="scientific">Alienimonas chondri</name>
    <dbReference type="NCBI Taxonomy" id="2681879"/>
    <lineage>
        <taxon>Bacteria</taxon>
        <taxon>Pseudomonadati</taxon>
        <taxon>Planctomycetota</taxon>
        <taxon>Planctomycetia</taxon>
        <taxon>Planctomycetales</taxon>
        <taxon>Planctomycetaceae</taxon>
        <taxon>Alienimonas</taxon>
    </lineage>
</organism>
<dbReference type="SMART" id="SM00567">
    <property type="entry name" value="EZ_HEAT"/>
    <property type="match status" value="2"/>
</dbReference>
<evidence type="ECO:0008006" key="3">
    <source>
        <dbReference type="Google" id="ProtNLM"/>
    </source>
</evidence>
<dbReference type="Pfam" id="PF13646">
    <property type="entry name" value="HEAT_2"/>
    <property type="match status" value="2"/>
</dbReference>
<dbReference type="Proteomes" id="UP000609651">
    <property type="component" value="Unassembled WGS sequence"/>
</dbReference>
<dbReference type="Gene3D" id="1.25.10.10">
    <property type="entry name" value="Leucine-rich Repeat Variant"/>
    <property type="match status" value="1"/>
</dbReference>
<reference evidence="1 2" key="1">
    <citation type="journal article" date="2020" name="Syst. Appl. Microbiol.">
        <title>Alienimonas chondri sp. nov., a novel planctomycete isolated from the biofilm of the red alga Chondrus crispus.</title>
        <authorList>
            <person name="Vitorino I."/>
            <person name="Albuquerque L."/>
            <person name="Wiegand S."/>
            <person name="Kallscheuer N."/>
            <person name="da Costa M.S."/>
            <person name="Lobo-da-Cunha A."/>
            <person name="Jogler C."/>
            <person name="Lage O.M."/>
        </authorList>
    </citation>
    <scope>NUCLEOTIDE SEQUENCE [LARGE SCALE GENOMIC DNA]</scope>
    <source>
        <strain evidence="1 2">LzC2</strain>
    </source>
</reference>
<dbReference type="SUPFAM" id="SSF48371">
    <property type="entry name" value="ARM repeat"/>
    <property type="match status" value="1"/>
</dbReference>
<name>A0ABX1VGR4_9PLAN</name>
<accession>A0ABX1VGR4</accession>
<dbReference type="InterPro" id="IPR011989">
    <property type="entry name" value="ARM-like"/>
</dbReference>
<dbReference type="RefSeq" id="WP_171189221.1">
    <property type="nucleotide sequence ID" value="NZ_WTPX01000139.1"/>
</dbReference>
<keyword evidence="2" id="KW-1185">Reference proteome</keyword>
<sequence length="201" mass="20729">MFVPLPLAAVLLCVGPPSDDPPSTGPAIVAGRTAEMWAADLSHENRIVRNRAALSLRAFGAEAAPSLADALEHDDEAVRYWAAEGLGMTPDAPAAQQSLSTLRTMAKEGATAERLAAAFAVTALGDPEAGVPTLIEGLGHASRGVAVSSADFLARLGKPAAAAAEALEKAALNHDDYHVRYRSAQALKAVSGKVLKTSEVL</sequence>
<evidence type="ECO:0000313" key="2">
    <source>
        <dbReference type="Proteomes" id="UP000609651"/>
    </source>
</evidence>
<dbReference type="EMBL" id="WTPX01000139">
    <property type="protein sequence ID" value="NNJ27313.1"/>
    <property type="molecule type" value="Genomic_DNA"/>
</dbReference>
<protein>
    <recommendedName>
        <fullName evidence="3">HEAT repeat domain-containing protein</fullName>
    </recommendedName>
</protein>
<dbReference type="InterPro" id="IPR016024">
    <property type="entry name" value="ARM-type_fold"/>
</dbReference>
<comment type="caution">
    <text evidence="1">The sequence shown here is derived from an EMBL/GenBank/DDBJ whole genome shotgun (WGS) entry which is preliminary data.</text>
</comment>
<dbReference type="InterPro" id="IPR004155">
    <property type="entry name" value="PBS_lyase_HEAT"/>
</dbReference>
<evidence type="ECO:0000313" key="1">
    <source>
        <dbReference type="EMBL" id="NNJ27313.1"/>
    </source>
</evidence>
<proteinExistence type="predicted"/>
<gene>
    <name evidence="1" type="ORF">LzC2_34150</name>
</gene>